<comment type="similarity">
    <text evidence="8">Belongs to the methyltransferase superfamily.</text>
</comment>
<keyword evidence="6 8" id="KW-0949">S-adenosyl-L-methionine</keyword>
<dbReference type="InterPro" id="IPR011814">
    <property type="entry name" value="BioC"/>
</dbReference>
<evidence type="ECO:0000256" key="6">
    <source>
        <dbReference type="ARBA" id="ARBA00022691"/>
    </source>
</evidence>
<keyword evidence="7 8" id="KW-0093">Biotin biosynthesis</keyword>
<dbReference type="GO" id="GO:0009102">
    <property type="term" value="P:biotin biosynthetic process"/>
    <property type="evidence" value="ECO:0007669"/>
    <property type="project" value="UniProtKB-UniRule"/>
</dbReference>
<evidence type="ECO:0000256" key="4">
    <source>
        <dbReference type="ARBA" id="ARBA00022603"/>
    </source>
</evidence>
<keyword evidence="4 8" id="KW-0489">Methyltransferase</keyword>
<dbReference type="AlphaFoldDB" id="A0A0C6P8S7"/>
<dbReference type="GO" id="GO:0102130">
    <property type="term" value="F:malonyl-CoA methyltransferase activity"/>
    <property type="evidence" value="ECO:0007669"/>
    <property type="project" value="UniProtKB-EC"/>
</dbReference>
<dbReference type="GO" id="GO:0008757">
    <property type="term" value="F:S-adenosylmethionine-dependent methyltransferase activity"/>
    <property type="evidence" value="ECO:0007669"/>
    <property type="project" value="InterPro"/>
</dbReference>
<evidence type="ECO:0000256" key="8">
    <source>
        <dbReference type="HAMAP-Rule" id="MF_00835"/>
    </source>
</evidence>
<proteinExistence type="inferred from homology"/>
<comment type="pathway">
    <text evidence="2 8">Cofactor biosynthesis; biotin biosynthesis.</text>
</comment>
<dbReference type="EMBL" id="HE965806">
    <property type="protein sequence ID" value="CCJ55044.1"/>
    <property type="molecule type" value="Genomic_DNA"/>
</dbReference>
<dbReference type="PANTHER" id="PTHR13090">
    <property type="entry name" value="ARGININE-HYDROXYLASE NDUFAF5, MITOCHONDRIAL"/>
    <property type="match status" value="1"/>
</dbReference>
<dbReference type="Pfam" id="PF08241">
    <property type="entry name" value="Methyltransf_11"/>
    <property type="match status" value="1"/>
</dbReference>
<dbReference type="HAMAP" id="MF_00835">
    <property type="entry name" value="BioC"/>
    <property type="match status" value="1"/>
</dbReference>
<dbReference type="EC" id="2.1.1.197" evidence="3 8"/>
<dbReference type="KEGG" id="bbh:BN112_3127"/>
<gene>
    <name evidence="8" type="primary">bioC</name>
    <name evidence="11" type="ORF">BN112_3127</name>
</gene>
<evidence type="ECO:0000256" key="2">
    <source>
        <dbReference type="ARBA" id="ARBA00004746"/>
    </source>
</evidence>
<evidence type="ECO:0000313" key="12">
    <source>
        <dbReference type="Proteomes" id="UP000007564"/>
    </source>
</evidence>
<dbReference type="InterPro" id="IPR029063">
    <property type="entry name" value="SAM-dependent_MTases_sf"/>
</dbReference>
<evidence type="ECO:0000256" key="5">
    <source>
        <dbReference type="ARBA" id="ARBA00022679"/>
    </source>
</evidence>
<dbReference type="Gene3D" id="3.40.50.150">
    <property type="entry name" value="Vaccinia Virus protein VP39"/>
    <property type="match status" value="1"/>
</dbReference>
<dbReference type="InterPro" id="IPR050602">
    <property type="entry name" value="Malonyl-ACP_OMT"/>
</dbReference>
<dbReference type="OrthoDB" id="9760689at2"/>
<dbReference type="SUPFAM" id="SSF53335">
    <property type="entry name" value="S-adenosyl-L-methionine-dependent methyltransferases"/>
    <property type="match status" value="1"/>
</dbReference>
<dbReference type="GO" id="GO:0010340">
    <property type="term" value="F:carboxyl-O-methyltransferase activity"/>
    <property type="evidence" value="ECO:0007669"/>
    <property type="project" value="UniProtKB-UniRule"/>
</dbReference>
<dbReference type="HOGENOM" id="CLU_046586_2_1_4"/>
<dbReference type="CDD" id="cd02440">
    <property type="entry name" value="AdoMet_MTases"/>
    <property type="match status" value="1"/>
</dbReference>
<evidence type="ECO:0000256" key="3">
    <source>
        <dbReference type="ARBA" id="ARBA00012327"/>
    </source>
</evidence>
<name>A0A0C6P8S7_BORBO</name>
<dbReference type="Proteomes" id="UP000007564">
    <property type="component" value="Chromosome"/>
</dbReference>
<evidence type="ECO:0000256" key="9">
    <source>
        <dbReference type="SAM" id="MobiDB-lite"/>
    </source>
</evidence>
<comment type="function">
    <text evidence="8">Converts the free carboxyl group of a malonyl-thioester to its methyl ester by transfer of a methyl group from S-adenosyl-L-methionine (SAM). It allows to synthesize pimeloyl-ACP via the fatty acid synthetic pathway.</text>
</comment>
<protein>
    <recommendedName>
        <fullName evidence="3 8">Malonyl-[acyl-carrier protein] O-methyltransferase</fullName>
        <shortName evidence="8">Malonyl-ACP O-methyltransferase</shortName>
        <ecNumber evidence="3 8">2.1.1.197</ecNumber>
    </recommendedName>
    <alternativeName>
        <fullName evidence="8">Biotin synthesis protein BioC</fullName>
    </alternativeName>
</protein>
<dbReference type="UniPathway" id="UPA00078"/>
<evidence type="ECO:0000256" key="1">
    <source>
        <dbReference type="ARBA" id="ARBA00000852"/>
    </source>
</evidence>
<accession>A0A0C6P8S7</accession>
<comment type="catalytic activity">
    <reaction evidence="1 8">
        <text>malonyl-[ACP] + S-adenosyl-L-methionine = malonyl-[ACP] methyl ester + S-adenosyl-L-homocysteine</text>
        <dbReference type="Rhea" id="RHEA:17105"/>
        <dbReference type="Rhea" id="RHEA-COMP:9623"/>
        <dbReference type="Rhea" id="RHEA-COMP:9954"/>
        <dbReference type="ChEBI" id="CHEBI:57856"/>
        <dbReference type="ChEBI" id="CHEBI:59789"/>
        <dbReference type="ChEBI" id="CHEBI:78449"/>
        <dbReference type="ChEBI" id="CHEBI:78845"/>
        <dbReference type="EC" id="2.1.1.197"/>
    </reaction>
</comment>
<dbReference type="GO" id="GO:0032259">
    <property type="term" value="P:methylation"/>
    <property type="evidence" value="ECO:0007669"/>
    <property type="project" value="UniProtKB-KW"/>
</dbReference>
<sequence length="344" mass="36730">MRNNVGHGPPGSLDAGVRPMALITSCLPAPVGGTAIQMSLPPSLPSLPIVAADVVRQFSRRGDLAQAQFLYGEVAQRMMGRLRYIRLQPAALLDAGCGAGASLPLLRDRFPNAAYTGLDAAEPLLAHARQAWTPGGVAAWLGRLAQRGKPAVSFVRADLAASGLPPEQLDLVWSNLALHWHPEPHAVLAEWRRILKVGGLAMFSCLGPGTLRELREALADAGLRTATPAFVDMHDFGDLLVENGFADPVMDQETLTLTYETPQRLLEDVRALGGNPARGRRAGLAGRAWLDRLHAALEARRGPQGRISLSIEVAYGHAWRAPARRTAPGETHLSVSAIGGRRAG</sequence>
<reference evidence="11 12" key="1">
    <citation type="journal article" date="2012" name="BMC Genomics">
        <title>Comparative genomics of the classical Bordetella subspecies: the evolution and exchange of virulence-associated diversity amongst closely related pathogens.</title>
        <authorList>
            <person name="Park J."/>
            <person name="Zhang Y."/>
            <person name="Buboltz A.M."/>
            <person name="Zhang X."/>
            <person name="Schuster S.C."/>
            <person name="Ahuja U."/>
            <person name="Liu M."/>
            <person name="Miller J.F."/>
            <person name="Sebaihia M."/>
            <person name="Bentley S.D."/>
            <person name="Parkhill J."/>
            <person name="Harvill E.T."/>
        </authorList>
    </citation>
    <scope>NUCLEOTIDE SEQUENCE [LARGE SCALE GENOMIC DNA]</scope>
    <source>
        <strain evidence="11 12">253</strain>
    </source>
</reference>
<evidence type="ECO:0000256" key="7">
    <source>
        <dbReference type="ARBA" id="ARBA00022756"/>
    </source>
</evidence>
<keyword evidence="5 8" id="KW-0808">Transferase</keyword>
<organism evidence="11 12">
    <name type="scientific">Bordetella bronchiseptica 253</name>
    <dbReference type="NCBI Taxonomy" id="568707"/>
    <lineage>
        <taxon>Bacteria</taxon>
        <taxon>Pseudomonadati</taxon>
        <taxon>Pseudomonadota</taxon>
        <taxon>Betaproteobacteria</taxon>
        <taxon>Burkholderiales</taxon>
        <taxon>Alcaligenaceae</taxon>
        <taxon>Bordetella</taxon>
    </lineage>
</organism>
<evidence type="ECO:0000313" key="11">
    <source>
        <dbReference type="EMBL" id="CCJ55044.1"/>
    </source>
</evidence>
<dbReference type="PANTHER" id="PTHR13090:SF1">
    <property type="entry name" value="ARGININE-HYDROXYLASE NDUFAF5, MITOCHONDRIAL"/>
    <property type="match status" value="1"/>
</dbReference>
<dbReference type="InterPro" id="IPR013216">
    <property type="entry name" value="Methyltransf_11"/>
</dbReference>
<feature type="region of interest" description="Disordered" evidence="9">
    <location>
        <begin position="325"/>
        <end position="344"/>
    </location>
</feature>
<evidence type="ECO:0000259" key="10">
    <source>
        <dbReference type="Pfam" id="PF08241"/>
    </source>
</evidence>
<feature type="domain" description="Methyltransferase type 11" evidence="10">
    <location>
        <begin position="93"/>
        <end position="203"/>
    </location>
</feature>